<dbReference type="KEGG" id="ttq:NIES37_49150"/>
<sequence length="37" mass="4349">MSLLPIVFAVERSPPAGNQYQRLWRRSTQTHSEHQQV</sequence>
<protein>
    <submittedName>
        <fullName evidence="1">Uncharacterized protein</fullName>
    </submittedName>
</protein>
<reference evidence="1 2" key="1">
    <citation type="submission" date="2017-06" db="EMBL/GenBank/DDBJ databases">
        <title>Genome sequencing of cyanobaciteial culture collection at National Institute for Environmental Studies (NIES).</title>
        <authorList>
            <person name="Hirose Y."/>
            <person name="Shimura Y."/>
            <person name="Fujisawa T."/>
            <person name="Nakamura Y."/>
            <person name="Kawachi M."/>
        </authorList>
    </citation>
    <scope>NUCLEOTIDE SEQUENCE [LARGE SCALE GENOMIC DNA]</scope>
    <source>
        <strain evidence="1 2">NIES-37</strain>
    </source>
</reference>
<organism evidence="1 2">
    <name type="scientific">Tolypothrix tenuis PCC 7101</name>
    <dbReference type="NCBI Taxonomy" id="231146"/>
    <lineage>
        <taxon>Bacteria</taxon>
        <taxon>Bacillati</taxon>
        <taxon>Cyanobacteriota</taxon>
        <taxon>Cyanophyceae</taxon>
        <taxon>Nostocales</taxon>
        <taxon>Tolypothrichaceae</taxon>
        <taxon>Tolypothrix</taxon>
    </lineage>
</organism>
<name>A0A1Z4N5D1_9CYAN</name>
<dbReference type="EMBL" id="AP018248">
    <property type="protein sequence ID" value="BAZ00917.1"/>
    <property type="molecule type" value="Genomic_DNA"/>
</dbReference>
<gene>
    <name evidence="1" type="ORF">NIES37_49150</name>
</gene>
<dbReference type="Proteomes" id="UP000218785">
    <property type="component" value="Chromosome"/>
</dbReference>
<dbReference type="AlphaFoldDB" id="A0A1Z4N5D1"/>
<proteinExistence type="predicted"/>
<accession>A0A1Z4N5D1</accession>
<evidence type="ECO:0000313" key="1">
    <source>
        <dbReference type="EMBL" id="BAZ00917.1"/>
    </source>
</evidence>
<keyword evidence="2" id="KW-1185">Reference proteome</keyword>
<evidence type="ECO:0000313" key="2">
    <source>
        <dbReference type="Proteomes" id="UP000218785"/>
    </source>
</evidence>